<evidence type="ECO:0000313" key="2">
    <source>
        <dbReference type="Proteomes" id="UP001501509"/>
    </source>
</evidence>
<evidence type="ECO:0000313" key="1">
    <source>
        <dbReference type="EMBL" id="GAA2634191.1"/>
    </source>
</evidence>
<name>A0ABN3QT15_9ACTN</name>
<accession>A0ABN3QT15</accession>
<proteinExistence type="predicted"/>
<dbReference type="Proteomes" id="UP001501509">
    <property type="component" value="Unassembled WGS sequence"/>
</dbReference>
<protein>
    <submittedName>
        <fullName evidence="1">Uncharacterized protein</fullName>
    </submittedName>
</protein>
<sequence>MPAMPADDNGYLATRYDHDQAGLVPAQLTNGKSAALRVTEGFLRRAGNVGRCIASPAALGLSASAVGDEPARVTLRLSLDRHTATYWDRYVREDVPRSAAEQPRLVVVCAQRAVRGALLLAPRPAGKGRAIGELGVALAPDEIPAGGLALFELWGAHEWRPVNGAAVTSGLAPQATAGLVVNAISVGPAASSAAWSAGRTLDARTSERLGLVSTGGLNARMLTEQGPTTLGSGMLVVNPCDVAAARLNFGWARGPSPASRAARNGARWRRQLDRARRKAVVLAQRGLEVAASPGPSALDGLRVEALGLSDGTVTPLTATYRPEGGFTVVVPGQGQPMLLTISQRGGPGSATRFRLIDHTPI</sequence>
<gene>
    <name evidence="1" type="ORF">GCM10010411_86200</name>
</gene>
<dbReference type="EMBL" id="BAAATD010000018">
    <property type="protein sequence ID" value="GAA2634191.1"/>
    <property type="molecule type" value="Genomic_DNA"/>
</dbReference>
<reference evidence="1 2" key="1">
    <citation type="journal article" date="2019" name="Int. J. Syst. Evol. Microbiol.">
        <title>The Global Catalogue of Microorganisms (GCM) 10K type strain sequencing project: providing services to taxonomists for standard genome sequencing and annotation.</title>
        <authorList>
            <consortium name="The Broad Institute Genomics Platform"/>
            <consortium name="The Broad Institute Genome Sequencing Center for Infectious Disease"/>
            <person name="Wu L."/>
            <person name="Ma J."/>
        </authorList>
    </citation>
    <scope>NUCLEOTIDE SEQUENCE [LARGE SCALE GENOMIC DNA]</scope>
    <source>
        <strain evidence="1 2">JCM 6833</strain>
    </source>
</reference>
<organism evidence="1 2">
    <name type="scientific">Actinomadura fulvescens</name>
    <dbReference type="NCBI Taxonomy" id="46160"/>
    <lineage>
        <taxon>Bacteria</taxon>
        <taxon>Bacillati</taxon>
        <taxon>Actinomycetota</taxon>
        <taxon>Actinomycetes</taxon>
        <taxon>Streptosporangiales</taxon>
        <taxon>Thermomonosporaceae</taxon>
        <taxon>Actinomadura</taxon>
    </lineage>
</organism>
<keyword evidence="2" id="KW-1185">Reference proteome</keyword>
<comment type="caution">
    <text evidence="1">The sequence shown here is derived from an EMBL/GenBank/DDBJ whole genome shotgun (WGS) entry which is preliminary data.</text>
</comment>